<proteinExistence type="predicted"/>
<dbReference type="EMBL" id="MT141552">
    <property type="protein sequence ID" value="QJA66252.1"/>
    <property type="molecule type" value="Genomic_DNA"/>
</dbReference>
<gene>
    <name evidence="1" type="ORF">MM415B00358_0014</name>
</gene>
<accession>A0A6M3JAX4</accession>
<reference evidence="1" key="1">
    <citation type="submission" date="2020-03" db="EMBL/GenBank/DDBJ databases">
        <title>The deep terrestrial virosphere.</title>
        <authorList>
            <person name="Holmfeldt K."/>
            <person name="Nilsson E."/>
            <person name="Simone D."/>
            <person name="Lopez-Fernandez M."/>
            <person name="Wu X."/>
            <person name="de Brujin I."/>
            <person name="Lundin D."/>
            <person name="Andersson A."/>
            <person name="Bertilsson S."/>
            <person name="Dopson M."/>
        </authorList>
    </citation>
    <scope>NUCLEOTIDE SEQUENCE</scope>
    <source>
        <strain evidence="1">MM415B00358</strain>
    </source>
</reference>
<evidence type="ECO:0000313" key="1">
    <source>
        <dbReference type="EMBL" id="QJA66252.1"/>
    </source>
</evidence>
<name>A0A6M3JAX4_9ZZZZ</name>
<dbReference type="AlphaFoldDB" id="A0A6M3JAX4"/>
<organism evidence="1">
    <name type="scientific">viral metagenome</name>
    <dbReference type="NCBI Taxonomy" id="1070528"/>
    <lineage>
        <taxon>unclassified sequences</taxon>
        <taxon>metagenomes</taxon>
        <taxon>organismal metagenomes</taxon>
    </lineage>
</organism>
<sequence length="103" mass="12213">MIVITTTIKGDEKAWGLFELNFQTPDNKGFHRYQIIQVLRGDKIAEYRYDMGAVSKFRGVKQLRIPSLWEHTVDELMDLADELRYVHNFDYKDYLRLDKVDVA</sequence>
<protein>
    <submittedName>
        <fullName evidence="1">Uncharacterized protein</fullName>
    </submittedName>
</protein>